<dbReference type="Proteomes" id="UP000022910">
    <property type="component" value="Unassembled WGS sequence"/>
</dbReference>
<protein>
    <submittedName>
        <fullName evidence="1">Uncharacterized protein</fullName>
    </submittedName>
</protein>
<name>A0A015LNF1_RHIIW</name>
<evidence type="ECO:0000313" key="2">
    <source>
        <dbReference type="Proteomes" id="UP000022910"/>
    </source>
</evidence>
<dbReference type="HOGENOM" id="CLU_2689141_0_0_1"/>
<dbReference type="AlphaFoldDB" id="A0A015LNF1"/>
<keyword evidence="2" id="KW-1185">Reference proteome</keyword>
<organism evidence="1 2">
    <name type="scientific">Rhizophagus irregularis (strain DAOM 197198w)</name>
    <name type="common">Glomus intraradices</name>
    <dbReference type="NCBI Taxonomy" id="1432141"/>
    <lineage>
        <taxon>Eukaryota</taxon>
        <taxon>Fungi</taxon>
        <taxon>Fungi incertae sedis</taxon>
        <taxon>Mucoromycota</taxon>
        <taxon>Glomeromycotina</taxon>
        <taxon>Glomeromycetes</taxon>
        <taxon>Glomerales</taxon>
        <taxon>Glomeraceae</taxon>
        <taxon>Rhizophagus</taxon>
    </lineage>
</organism>
<evidence type="ECO:0000313" key="1">
    <source>
        <dbReference type="EMBL" id="EXX56303.1"/>
    </source>
</evidence>
<dbReference type="EMBL" id="JEMT01027765">
    <property type="protein sequence ID" value="EXX56303.1"/>
    <property type="molecule type" value="Genomic_DNA"/>
</dbReference>
<comment type="caution">
    <text evidence="1">The sequence shown here is derived from an EMBL/GenBank/DDBJ whole genome shotgun (WGS) entry which is preliminary data.</text>
</comment>
<gene>
    <name evidence="1" type="ORF">RirG_217440</name>
</gene>
<reference evidence="1 2" key="1">
    <citation type="submission" date="2014-02" db="EMBL/GenBank/DDBJ databases">
        <title>Single nucleus genome sequencing reveals high similarity among nuclei of an endomycorrhizal fungus.</title>
        <authorList>
            <person name="Lin K."/>
            <person name="Geurts R."/>
            <person name="Zhang Z."/>
            <person name="Limpens E."/>
            <person name="Saunders D.G."/>
            <person name="Mu D."/>
            <person name="Pang E."/>
            <person name="Cao H."/>
            <person name="Cha H."/>
            <person name="Lin T."/>
            <person name="Zhou Q."/>
            <person name="Shang Y."/>
            <person name="Li Y."/>
            <person name="Ivanov S."/>
            <person name="Sharma T."/>
            <person name="Velzen R.V."/>
            <person name="Ruijter N.D."/>
            <person name="Aanen D.K."/>
            <person name="Win J."/>
            <person name="Kamoun S."/>
            <person name="Bisseling T."/>
            <person name="Huang S."/>
        </authorList>
    </citation>
    <scope>NUCLEOTIDE SEQUENCE [LARGE SCALE GENOMIC DNA]</scope>
    <source>
        <strain evidence="2">DAOM197198w</strain>
    </source>
</reference>
<accession>A0A015LNF1</accession>
<proteinExistence type="predicted"/>
<sequence>MEPSVPLVKFVKNLLYRKIRYIEGKLIYIDYDNPFQVPTQIYQDFTYVPFTYRSPMNHNAGQNPILASIMQTPD</sequence>